<accession>Q5VM68</accession>
<evidence type="ECO:0000313" key="3">
    <source>
        <dbReference type="Proteomes" id="UP000000763"/>
    </source>
</evidence>
<dbReference type="AlphaFoldDB" id="Q5VM68"/>
<feature type="compositionally biased region" description="Low complexity" evidence="1">
    <location>
        <begin position="105"/>
        <end position="120"/>
    </location>
</feature>
<sequence>MPRRRSSRASEPKHRSPQEISTGPRARAAADASLGDGMACDRRVCCARARRGAAVVARRLPRELADFLGSGLSRLVRWLPLLGLKEGPMLDLRAISERKERKETSSASPHSTPLSSLLRSGEAARRRTGLPHSTLQQLPEEEGESAAEEMRRGQGGVREVEALKVEADVDSESAPSPLGLASTCVACRHR</sequence>
<dbReference type="EMBL" id="AP005966">
    <property type="protein sequence ID" value="BAD34185.1"/>
    <property type="molecule type" value="Genomic_DNA"/>
</dbReference>
<protein>
    <submittedName>
        <fullName evidence="2">Uncharacterized protein</fullName>
    </submittedName>
</protein>
<organism evidence="2 3">
    <name type="scientific">Oryza sativa subsp. japonica</name>
    <name type="common">Rice</name>
    <dbReference type="NCBI Taxonomy" id="39947"/>
    <lineage>
        <taxon>Eukaryota</taxon>
        <taxon>Viridiplantae</taxon>
        <taxon>Streptophyta</taxon>
        <taxon>Embryophyta</taxon>
        <taxon>Tracheophyta</taxon>
        <taxon>Spermatophyta</taxon>
        <taxon>Magnoliopsida</taxon>
        <taxon>Liliopsida</taxon>
        <taxon>Poales</taxon>
        <taxon>Poaceae</taxon>
        <taxon>BOP clade</taxon>
        <taxon>Oryzoideae</taxon>
        <taxon>Oryzeae</taxon>
        <taxon>Oryzinae</taxon>
        <taxon>Oryza</taxon>
        <taxon>Oryza sativa</taxon>
    </lineage>
</organism>
<evidence type="ECO:0000256" key="1">
    <source>
        <dbReference type="SAM" id="MobiDB-lite"/>
    </source>
</evidence>
<evidence type="ECO:0000313" key="2">
    <source>
        <dbReference type="EMBL" id="BAD34185.1"/>
    </source>
</evidence>
<reference evidence="3" key="1">
    <citation type="journal article" date="2005" name="Nature">
        <title>The map-based sequence of the rice genome.</title>
        <authorList>
            <consortium name="International rice genome sequencing project (IRGSP)"/>
            <person name="Matsumoto T."/>
            <person name="Wu J."/>
            <person name="Kanamori H."/>
            <person name="Katayose Y."/>
            <person name="Fujisawa M."/>
            <person name="Namiki N."/>
            <person name="Mizuno H."/>
            <person name="Yamamoto K."/>
            <person name="Antonio B.A."/>
            <person name="Baba T."/>
            <person name="Sakata K."/>
            <person name="Nagamura Y."/>
            <person name="Aoki H."/>
            <person name="Arikawa K."/>
            <person name="Arita K."/>
            <person name="Bito T."/>
            <person name="Chiden Y."/>
            <person name="Fujitsuka N."/>
            <person name="Fukunaka R."/>
            <person name="Hamada M."/>
            <person name="Harada C."/>
            <person name="Hayashi A."/>
            <person name="Hijishita S."/>
            <person name="Honda M."/>
            <person name="Hosokawa S."/>
            <person name="Ichikawa Y."/>
            <person name="Idonuma A."/>
            <person name="Iijima M."/>
            <person name="Ikeda M."/>
            <person name="Ikeno M."/>
            <person name="Ito K."/>
            <person name="Ito S."/>
            <person name="Ito T."/>
            <person name="Ito Y."/>
            <person name="Ito Y."/>
            <person name="Iwabuchi A."/>
            <person name="Kamiya K."/>
            <person name="Karasawa W."/>
            <person name="Kurita K."/>
            <person name="Katagiri S."/>
            <person name="Kikuta A."/>
            <person name="Kobayashi H."/>
            <person name="Kobayashi N."/>
            <person name="Machita K."/>
            <person name="Maehara T."/>
            <person name="Masukawa M."/>
            <person name="Mizubayashi T."/>
            <person name="Mukai Y."/>
            <person name="Nagasaki H."/>
            <person name="Nagata Y."/>
            <person name="Naito S."/>
            <person name="Nakashima M."/>
            <person name="Nakama Y."/>
            <person name="Nakamichi Y."/>
            <person name="Nakamura M."/>
            <person name="Meguro A."/>
            <person name="Negishi M."/>
            <person name="Ohta I."/>
            <person name="Ohta T."/>
            <person name="Okamoto M."/>
            <person name="Ono N."/>
            <person name="Saji S."/>
            <person name="Sakaguchi M."/>
            <person name="Sakai K."/>
            <person name="Shibata M."/>
            <person name="Shimokawa T."/>
            <person name="Song J."/>
            <person name="Takazaki Y."/>
            <person name="Terasawa K."/>
            <person name="Tsugane M."/>
            <person name="Tsuji K."/>
            <person name="Ueda S."/>
            <person name="Waki K."/>
            <person name="Yamagata H."/>
            <person name="Yamamoto M."/>
            <person name="Yamamoto S."/>
            <person name="Yamane H."/>
            <person name="Yoshiki S."/>
            <person name="Yoshihara R."/>
            <person name="Yukawa K."/>
            <person name="Zhong H."/>
            <person name="Yano M."/>
            <person name="Yuan Q."/>
            <person name="Ouyang S."/>
            <person name="Liu J."/>
            <person name="Jones K.M."/>
            <person name="Gansberger K."/>
            <person name="Moffat K."/>
            <person name="Hill J."/>
            <person name="Bera J."/>
            <person name="Fadrosh D."/>
            <person name="Jin S."/>
            <person name="Johri S."/>
            <person name="Kim M."/>
            <person name="Overton L."/>
            <person name="Reardon M."/>
            <person name="Tsitrin T."/>
            <person name="Vuong H."/>
            <person name="Weaver B."/>
            <person name="Ciecko A."/>
            <person name="Tallon L."/>
            <person name="Jackson J."/>
            <person name="Pai G."/>
            <person name="Aken S.V."/>
            <person name="Utterback T."/>
            <person name="Reidmuller S."/>
            <person name="Feldblyum T."/>
            <person name="Hsiao J."/>
            <person name="Zismann V."/>
            <person name="Iobst S."/>
            <person name="de Vazeille A.R."/>
            <person name="Buell C.R."/>
            <person name="Ying K."/>
            <person name="Li Y."/>
            <person name="Lu T."/>
            <person name="Huang Y."/>
            <person name="Zhao Q."/>
            <person name="Feng Q."/>
            <person name="Zhang L."/>
            <person name="Zhu J."/>
            <person name="Weng Q."/>
            <person name="Mu J."/>
            <person name="Lu Y."/>
            <person name="Fan D."/>
            <person name="Liu Y."/>
            <person name="Guan J."/>
            <person name="Zhang Y."/>
            <person name="Yu S."/>
            <person name="Liu X."/>
            <person name="Zhang Y."/>
            <person name="Hong G."/>
            <person name="Han B."/>
            <person name="Choisne N."/>
            <person name="Demange N."/>
            <person name="Orjeda G."/>
            <person name="Samain S."/>
            <person name="Cattolico L."/>
            <person name="Pelletier E."/>
            <person name="Couloux A."/>
            <person name="Segurens B."/>
            <person name="Wincker P."/>
            <person name="D'Hont A."/>
            <person name="Scarpelli C."/>
            <person name="Weissenbach J."/>
            <person name="Salanoubat M."/>
            <person name="Quetier F."/>
            <person name="Yu Y."/>
            <person name="Kim H.R."/>
            <person name="Rambo T."/>
            <person name="Currie J."/>
            <person name="Collura K."/>
            <person name="Luo M."/>
            <person name="Yang T."/>
            <person name="Ammiraju J.S.S."/>
            <person name="Engler F."/>
            <person name="Soderlund C."/>
            <person name="Wing R.A."/>
            <person name="Palmer L.E."/>
            <person name="de la Bastide M."/>
            <person name="Spiegel L."/>
            <person name="Nascimento L."/>
            <person name="Zutavern T."/>
            <person name="O'Shaughnessy A."/>
            <person name="Dike S."/>
            <person name="Dedhia N."/>
            <person name="Preston R."/>
            <person name="Balija V."/>
            <person name="McCombie W.R."/>
            <person name="Chow T."/>
            <person name="Chen H."/>
            <person name="Chung M."/>
            <person name="Chen C."/>
            <person name="Shaw J."/>
            <person name="Wu H."/>
            <person name="Hsiao K."/>
            <person name="Chao Y."/>
            <person name="Chu M."/>
            <person name="Cheng C."/>
            <person name="Hour A."/>
            <person name="Lee P."/>
            <person name="Lin S."/>
            <person name="Lin Y."/>
            <person name="Liou J."/>
            <person name="Liu S."/>
            <person name="Hsing Y."/>
            <person name="Raghuvanshi S."/>
            <person name="Mohanty A."/>
            <person name="Bharti A.K."/>
            <person name="Gaur A."/>
            <person name="Gupta V."/>
            <person name="Kumar D."/>
            <person name="Ravi V."/>
            <person name="Vij S."/>
            <person name="Kapur A."/>
            <person name="Khurana P."/>
            <person name="Khurana P."/>
            <person name="Khurana J.P."/>
            <person name="Tyagi A.K."/>
            <person name="Gaikwad K."/>
            <person name="Singh A."/>
            <person name="Dalal V."/>
            <person name="Srivastava S."/>
            <person name="Dixit A."/>
            <person name="Pal A.K."/>
            <person name="Ghazi I.A."/>
            <person name="Yadav M."/>
            <person name="Pandit A."/>
            <person name="Bhargava A."/>
            <person name="Sureshbabu K."/>
            <person name="Batra K."/>
            <person name="Sharma T.R."/>
            <person name="Mohapatra T."/>
            <person name="Singh N.K."/>
            <person name="Messing J."/>
            <person name="Nelson A.B."/>
            <person name="Fuks G."/>
            <person name="Kavchok S."/>
            <person name="Keizer G."/>
            <person name="Linton E."/>
            <person name="Llaca V."/>
            <person name="Song R."/>
            <person name="Tanyolac B."/>
            <person name="Young S."/>
            <person name="Ho-Il K."/>
            <person name="Hahn J.H."/>
            <person name="Sangsakoo G."/>
            <person name="Vanavichit A."/>
            <person name="de Mattos Luiz.A.T."/>
            <person name="Zimmer P.D."/>
            <person name="Malone G."/>
            <person name="Dellagostin O."/>
            <person name="de Oliveira A.C."/>
            <person name="Bevan M."/>
            <person name="Bancroft I."/>
            <person name="Minx P."/>
            <person name="Cordum H."/>
            <person name="Wilson R."/>
            <person name="Cheng Z."/>
            <person name="Jin W."/>
            <person name="Jiang J."/>
            <person name="Leong S.A."/>
            <person name="Iwama H."/>
            <person name="Gojobori T."/>
            <person name="Itoh T."/>
            <person name="Niimura Y."/>
            <person name="Fujii Y."/>
            <person name="Habara T."/>
            <person name="Sakai H."/>
            <person name="Sato Y."/>
            <person name="Wilson G."/>
            <person name="Kumar K."/>
            <person name="McCouch S."/>
            <person name="Juretic N."/>
            <person name="Hoen D."/>
            <person name="Wright S."/>
            <person name="Bruskiewich R."/>
            <person name="Bureau T."/>
            <person name="Miyao A."/>
            <person name="Hirochika H."/>
            <person name="Nishikawa T."/>
            <person name="Kadowaki K."/>
            <person name="Sugiura M."/>
            <person name="Burr B."/>
            <person name="Sasaki T."/>
        </authorList>
    </citation>
    <scope>NUCLEOTIDE SEQUENCE [LARGE SCALE GENOMIC DNA]</scope>
    <source>
        <strain evidence="3">cv. Nipponbare</strain>
    </source>
</reference>
<feature type="region of interest" description="Disordered" evidence="1">
    <location>
        <begin position="1"/>
        <end position="32"/>
    </location>
</feature>
<feature type="compositionally biased region" description="Basic and acidic residues" evidence="1">
    <location>
        <begin position="8"/>
        <end position="17"/>
    </location>
</feature>
<reference evidence="3" key="2">
    <citation type="journal article" date="2008" name="Nucleic Acids Res.">
        <title>The rice annotation project database (RAP-DB): 2008 update.</title>
        <authorList>
            <consortium name="The rice annotation project (RAP)"/>
        </authorList>
    </citation>
    <scope>GENOME REANNOTATION</scope>
    <source>
        <strain evidence="3">cv. Nipponbare</strain>
    </source>
</reference>
<dbReference type="Proteomes" id="UP000000763">
    <property type="component" value="Chromosome 6"/>
</dbReference>
<name>Q5VM68_ORYSJ</name>
<gene>
    <name evidence="2" type="ORF">B1047H05.17</name>
</gene>
<feature type="compositionally biased region" description="Basic and acidic residues" evidence="1">
    <location>
        <begin position="148"/>
        <end position="159"/>
    </location>
</feature>
<feature type="region of interest" description="Disordered" evidence="1">
    <location>
        <begin position="98"/>
        <end position="159"/>
    </location>
</feature>
<proteinExistence type="predicted"/>